<organism evidence="4 5">
    <name type="scientific">candidate division CSSED10-310 bacterium</name>
    <dbReference type="NCBI Taxonomy" id="2855610"/>
    <lineage>
        <taxon>Bacteria</taxon>
        <taxon>Bacteria division CSSED10-310</taxon>
    </lineage>
</organism>
<reference evidence="4 5" key="1">
    <citation type="submission" date="2024-09" db="EMBL/GenBank/DDBJ databases">
        <title>Laminarin stimulates single cell rates of sulfate reduction while oxygen inhibits transcriptomic activity in coastal marine sediment.</title>
        <authorList>
            <person name="Lindsay M."/>
            <person name="Orcutt B."/>
            <person name="Emerson D."/>
            <person name="Stepanauskas R."/>
            <person name="D'Angelo T."/>
        </authorList>
    </citation>
    <scope>NUCLEOTIDE SEQUENCE [LARGE SCALE GENOMIC DNA]</scope>
    <source>
        <strain evidence="4">SAG AM-311-K15</strain>
    </source>
</reference>
<evidence type="ECO:0000256" key="2">
    <source>
        <dbReference type="PROSITE-ProRule" id="PRU00169"/>
    </source>
</evidence>
<protein>
    <submittedName>
        <fullName evidence="4">Response regulator</fullName>
    </submittedName>
</protein>
<accession>A0ABV6YSD1</accession>
<feature type="modified residue" description="4-aspartylphosphate" evidence="2">
    <location>
        <position position="54"/>
    </location>
</feature>
<dbReference type="Gene3D" id="3.40.50.2300">
    <property type="match status" value="1"/>
</dbReference>
<dbReference type="InterPro" id="IPR001789">
    <property type="entry name" value="Sig_transdc_resp-reg_receiver"/>
</dbReference>
<keyword evidence="1 2" id="KW-0597">Phosphoprotein</keyword>
<dbReference type="Pfam" id="PF00072">
    <property type="entry name" value="Response_reg"/>
    <property type="match status" value="1"/>
</dbReference>
<comment type="caution">
    <text evidence="4">The sequence shown here is derived from an EMBL/GenBank/DDBJ whole genome shotgun (WGS) entry which is preliminary data.</text>
</comment>
<sequence length="190" mass="22059">MSVQILVVDDEPFMLKLLERIITGQTPYQVTTTNNSLEVPQLLEQRQFDLIIVDLKMPGMDGIDILRYVKTRERDEEVIMITAFASQETARKALELGVFEYITKPFKKDQIIYTLDKAIRWLHMKRQVLRLEQIMNLEPYTSAQQSFEQLYIRYLAEKCDRDVDQIVARSGLSQESIAAALKEENNGELA</sequence>
<proteinExistence type="predicted"/>
<keyword evidence="5" id="KW-1185">Reference proteome</keyword>
<dbReference type="InterPro" id="IPR050595">
    <property type="entry name" value="Bact_response_regulator"/>
</dbReference>
<dbReference type="SMART" id="SM00448">
    <property type="entry name" value="REC"/>
    <property type="match status" value="1"/>
</dbReference>
<dbReference type="PANTHER" id="PTHR44591:SF3">
    <property type="entry name" value="RESPONSE REGULATORY DOMAIN-CONTAINING PROTEIN"/>
    <property type="match status" value="1"/>
</dbReference>
<dbReference type="SUPFAM" id="SSF52172">
    <property type="entry name" value="CheY-like"/>
    <property type="match status" value="1"/>
</dbReference>
<gene>
    <name evidence="4" type="ORF">ACFL27_02130</name>
</gene>
<name>A0ABV6YSD1_UNCC1</name>
<evidence type="ECO:0000313" key="4">
    <source>
        <dbReference type="EMBL" id="MFC1848983.1"/>
    </source>
</evidence>
<evidence type="ECO:0000256" key="1">
    <source>
        <dbReference type="ARBA" id="ARBA00022553"/>
    </source>
</evidence>
<dbReference type="InterPro" id="IPR011006">
    <property type="entry name" value="CheY-like_superfamily"/>
</dbReference>
<dbReference type="Proteomes" id="UP001594351">
    <property type="component" value="Unassembled WGS sequence"/>
</dbReference>
<dbReference type="PROSITE" id="PS50110">
    <property type="entry name" value="RESPONSE_REGULATORY"/>
    <property type="match status" value="1"/>
</dbReference>
<feature type="domain" description="Response regulatory" evidence="3">
    <location>
        <begin position="4"/>
        <end position="119"/>
    </location>
</feature>
<evidence type="ECO:0000259" key="3">
    <source>
        <dbReference type="PROSITE" id="PS50110"/>
    </source>
</evidence>
<evidence type="ECO:0000313" key="5">
    <source>
        <dbReference type="Proteomes" id="UP001594351"/>
    </source>
</evidence>
<dbReference type="PANTHER" id="PTHR44591">
    <property type="entry name" value="STRESS RESPONSE REGULATOR PROTEIN 1"/>
    <property type="match status" value="1"/>
</dbReference>
<dbReference type="EMBL" id="JBHPBY010000015">
    <property type="protein sequence ID" value="MFC1848983.1"/>
    <property type="molecule type" value="Genomic_DNA"/>
</dbReference>